<organism evidence="1">
    <name type="scientific">Theileria annulata</name>
    <dbReference type="NCBI Taxonomy" id="5874"/>
    <lineage>
        <taxon>Eukaryota</taxon>
        <taxon>Sar</taxon>
        <taxon>Alveolata</taxon>
        <taxon>Apicomplexa</taxon>
        <taxon>Aconoidasida</taxon>
        <taxon>Piroplasmida</taxon>
        <taxon>Theileriidae</taxon>
        <taxon>Theileria</taxon>
    </lineage>
</organism>
<dbReference type="EMBL" id="UIVS01000002">
    <property type="protein sequence ID" value="SVP91395.1"/>
    <property type="molecule type" value="Genomic_DNA"/>
</dbReference>
<name>A0A3B0MNM7_THEAN</name>
<dbReference type="VEuPathDB" id="PiroplasmaDB:TA14160"/>
<proteinExistence type="predicted"/>
<gene>
    <name evidence="1" type="ORF">TAV_000155200</name>
</gene>
<dbReference type="AlphaFoldDB" id="A0A3B0MNM7"/>
<protein>
    <submittedName>
        <fullName evidence="1">Uncharacterized protein</fullName>
    </submittedName>
</protein>
<evidence type="ECO:0000313" key="1">
    <source>
        <dbReference type="EMBL" id="SVP91395.1"/>
    </source>
</evidence>
<reference evidence="1" key="1">
    <citation type="submission" date="2018-07" db="EMBL/GenBank/DDBJ databases">
        <authorList>
            <person name="Quirk P.G."/>
            <person name="Krulwich T.A."/>
        </authorList>
    </citation>
    <scope>NUCLEOTIDE SEQUENCE</scope>
    <source>
        <strain evidence="1">Anand</strain>
    </source>
</reference>
<sequence>MSCGSFVAGIVQGILTSAKFVSNHIYLNYLCSYLLEGGLNTSSRVKQHPLP</sequence>
<accession>A0A3B0MNM7</accession>